<organism evidence="2">
    <name type="scientific">Cacopsylla melanoneura</name>
    <dbReference type="NCBI Taxonomy" id="428564"/>
    <lineage>
        <taxon>Eukaryota</taxon>
        <taxon>Metazoa</taxon>
        <taxon>Ecdysozoa</taxon>
        <taxon>Arthropoda</taxon>
        <taxon>Hexapoda</taxon>
        <taxon>Insecta</taxon>
        <taxon>Pterygota</taxon>
        <taxon>Neoptera</taxon>
        <taxon>Paraneoptera</taxon>
        <taxon>Hemiptera</taxon>
        <taxon>Sternorrhyncha</taxon>
        <taxon>Psylloidea</taxon>
        <taxon>Psyllidae</taxon>
        <taxon>Psyllinae</taxon>
        <taxon>Cacopsylla</taxon>
    </lineage>
</organism>
<dbReference type="PROSITE" id="PS00198">
    <property type="entry name" value="4FE4S_FER_1"/>
    <property type="match status" value="1"/>
</dbReference>
<proteinExistence type="predicted"/>
<sequence>MIYKVLFYSGELFCCFVIAGFCFNCFSCSEDCPNRFNLNINNPTISTQQAFAAVNTKGSQQFSKGFDLSFNNPTQQAFVEVSTKDSQQFSKGCDLNFNNPTQGFDLNFKNPTQQAFPAVNANYSPQLFNGLIPNINNPTVPIQQAFGAVITTQPSNGFTLNFRYPVNSFQQNNRDTNTNNINPPLLYVRGMDIYYLNIHCR</sequence>
<dbReference type="EMBL" id="HBUF01324869">
    <property type="protein sequence ID" value="CAG6695673.1"/>
    <property type="molecule type" value="Transcribed_RNA"/>
</dbReference>
<protein>
    <recommendedName>
        <fullName evidence="3">Lipoprotein</fullName>
    </recommendedName>
</protein>
<evidence type="ECO:0000256" key="1">
    <source>
        <dbReference type="SAM" id="SignalP"/>
    </source>
</evidence>
<name>A0A8D8XHI6_9HEMI</name>
<feature type="signal peptide" evidence="1">
    <location>
        <begin position="1"/>
        <end position="22"/>
    </location>
</feature>
<dbReference type="AlphaFoldDB" id="A0A8D8XHI6"/>
<accession>A0A8D8XHI6</accession>
<evidence type="ECO:0008006" key="3">
    <source>
        <dbReference type="Google" id="ProtNLM"/>
    </source>
</evidence>
<keyword evidence="1" id="KW-0732">Signal</keyword>
<reference evidence="2" key="1">
    <citation type="submission" date="2021-05" db="EMBL/GenBank/DDBJ databases">
        <authorList>
            <person name="Alioto T."/>
            <person name="Alioto T."/>
            <person name="Gomez Garrido J."/>
        </authorList>
    </citation>
    <scope>NUCLEOTIDE SEQUENCE</scope>
</reference>
<evidence type="ECO:0000313" key="2">
    <source>
        <dbReference type="EMBL" id="CAG6695673.1"/>
    </source>
</evidence>
<feature type="chain" id="PRO_5034096044" description="Lipoprotein" evidence="1">
    <location>
        <begin position="23"/>
        <end position="201"/>
    </location>
</feature>
<dbReference type="InterPro" id="IPR017900">
    <property type="entry name" value="4Fe4S_Fe_S_CS"/>
</dbReference>